<protein>
    <submittedName>
        <fullName evidence="2">ElaA protein</fullName>
    </submittedName>
</protein>
<dbReference type="Proteomes" id="UP000199068">
    <property type="component" value="Unassembled WGS sequence"/>
</dbReference>
<dbReference type="InterPro" id="IPR000182">
    <property type="entry name" value="GNAT_dom"/>
</dbReference>
<dbReference type="SUPFAM" id="SSF55729">
    <property type="entry name" value="Acyl-CoA N-acyltransferases (Nat)"/>
    <property type="match status" value="1"/>
</dbReference>
<evidence type="ECO:0000259" key="1">
    <source>
        <dbReference type="PROSITE" id="PS51186"/>
    </source>
</evidence>
<sequence>MNWKIKSFEELKNKELYKILNLRSEVFVVEQECPFNDCDGSDENCYHLYLEENDEILAYLRIVEKGISYDEISIGRVVVSKDERGRGIARKLMLKGIEFIEKELNENEIRISAQAYLVDFYKSLGFEEVSEVYLEDNIPHVEMLYKTK</sequence>
<accession>A0A1G9IZR3</accession>
<gene>
    <name evidence="2" type="ORF">SAMN04515677_101445</name>
</gene>
<dbReference type="InterPro" id="IPR016181">
    <property type="entry name" value="Acyl_CoA_acyltransferase"/>
</dbReference>
<dbReference type="CDD" id="cd04301">
    <property type="entry name" value="NAT_SF"/>
    <property type="match status" value="1"/>
</dbReference>
<evidence type="ECO:0000313" key="2">
    <source>
        <dbReference type="EMBL" id="SDL30591.1"/>
    </source>
</evidence>
<keyword evidence="3" id="KW-1185">Reference proteome</keyword>
<organism evidence="2 3">
    <name type="scientific">Romboutsia lituseburensis DSM 797</name>
    <dbReference type="NCBI Taxonomy" id="1121325"/>
    <lineage>
        <taxon>Bacteria</taxon>
        <taxon>Bacillati</taxon>
        <taxon>Bacillota</taxon>
        <taxon>Clostridia</taxon>
        <taxon>Peptostreptococcales</taxon>
        <taxon>Peptostreptococcaceae</taxon>
        <taxon>Romboutsia</taxon>
    </lineage>
</organism>
<proteinExistence type="predicted"/>
<reference evidence="2 3" key="1">
    <citation type="submission" date="2016-10" db="EMBL/GenBank/DDBJ databases">
        <authorList>
            <person name="de Groot N.N."/>
        </authorList>
    </citation>
    <scope>NUCLEOTIDE SEQUENCE [LARGE SCALE GENOMIC DNA]</scope>
    <source>
        <strain evidence="2 3">DSM 797</strain>
    </source>
</reference>
<evidence type="ECO:0000313" key="3">
    <source>
        <dbReference type="Proteomes" id="UP000199068"/>
    </source>
</evidence>
<dbReference type="EMBL" id="FNGW01000001">
    <property type="protein sequence ID" value="SDL30591.1"/>
    <property type="molecule type" value="Genomic_DNA"/>
</dbReference>
<dbReference type="RefSeq" id="WP_092722415.1">
    <property type="nucleotide sequence ID" value="NZ_FNGW01000001.1"/>
</dbReference>
<dbReference type="STRING" id="1121325.SAMN04515677_101445"/>
<name>A0A1G9IZR3_9FIRM</name>
<dbReference type="Gene3D" id="3.40.630.30">
    <property type="match status" value="1"/>
</dbReference>
<dbReference type="AlphaFoldDB" id="A0A1G9IZR3"/>
<feature type="domain" description="N-acetyltransferase" evidence="1">
    <location>
        <begin position="6"/>
        <end position="148"/>
    </location>
</feature>
<dbReference type="GO" id="GO:0016747">
    <property type="term" value="F:acyltransferase activity, transferring groups other than amino-acyl groups"/>
    <property type="evidence" value="ECO:0007669"/>
    <property type="project" value="InterPro"/>
</dbReference>
<dbReference type="PROSITE" id="PS51186">
    <property type="entry name" value="GNAT"/>
    <property type="match status" value="1"/>
</dbReference>
<dbReference type="Pfam" id="PF13673">
    <property type="entry name" value="Acetyltransf_10"/>
    <property type="match status" value="1"/>
</dbReference>